<comment type="caution">
    <text evidence="1">The sequence shown here is derived from an EMBL/GenBank/DDBJ whole genome shotgun (WGS) entry which is preliminary data.</text>
</comment>
<dbReference type="Proteomes" id="UP000824469">
    <property type="component" value="Unassembled WGS sequence"/>
</dbReference>
<proteinExistence type="predicted"/>
<keyword evidence="2" id="KW-1185">Reference proteome</keyword>
<name>A0AA38LL31_TAXCH</name>
<gene>
    <name evidence="1" type="ORF">KI387_001016</name>
</gene>
<evidence type="ECO:0000313" key="1">
    <source>
        <dbReference type="EMBL" id="KAH9328908.1"/>
    </source>
</evidence>
<dbReference type="AlphaFoldDB" id="A0AA38LL31"/>
<evidence type="ECO:0000313" key="2">
    <source>
        <dbReference type="Proteomes" id="UP000824469"/>
    </source>
</evidence>
<sequence length="51" mass="5640">GGGPETVTLYRAAVLKLPLCTEWRFLPEPLFTSFYSLFSFLLLGADGTDEV</sequence>
<feature type="non-terminal residue" evidence="1">
    <location>
        <position position="1"/>
    </location>
</feature>
<reference evidence="1 2" key="1">
    <citation type="journal article" date="2021" name="Nat. Plants">
        <title>The Taxus genome provides insights into paclitaxel biosynthesis.</title>
        <authorList>
            <person name="Xiong X."/>
            <person name="Gou J."/>
            <person name="Liao Q."/>
            <person name="Li Y."/>
            <person name="Zhou Q."/>
            <person name="Bi G."/>
            <person name="Li C."/>
            <person name="Du R."/>
            <person name="Wang X."/>
            <person name="Sun T."/>
            <person name="Guo L."/>
            <person name="Liang H."/>
            <person name="Lu P."/>
            <person name="Wu Y."/>
            <person name="Zhang Z."/>
            <person name="Ro D.K."/>
            <person name="Shang Y."/>
            <person name="Huang S."/>
            <person name="Yan J."/>
        </authorList>
    </citation>
    <scope>NUCLEOTIDE SEQUENCE [LARGE SCALE GENOMIC DNA]</scope>
    <source>
        <strain evidence="1">Ta-2019</strain>
    </source>
</reference>
<feature type="non-terminal residue" evidence="1">
    <location>
        <position position="51"/>
    </location>
</feature>
<dbReference type="EMBL" id="JAHRHJ020000001">
    <property type="protein sequence ID" value="KAH9328908.1"/>
    <property type="molecule type" value="Genomic_DNA"/>
</dbReference>
<accession>A0AA38LL31</accession>
<protein>
    <submittedName>
        <fullName evidence="1">Uncharacterized protein</fullName>
    </submittedName>
</protein>
<organism evidence="1 2">
    <name type="scientific">Taxus chinensis</name>
    <name type="common">Chinese yew</name>
    <name type="synonym">Taxus wallichiana var. chinensis</name>
    <dbReference type="NCBI Taxonomy" id="29808"/>
    <lineage>
        <taxon>Eukaryota</taxon>
        <taxon>Viridiplantae</taxon>
        <taxon>Streptophyta</taxon>
        <taxon>Embryophyta</taxon>
        <taxon>Tracheophyta</taxon>
        <taxon>Spermatophyta</taxon>
        <taxon>Pinopsida</taxon>
        <taxon>Pinidae</taxon>
        <taxon>Conifers II</taxon>
        <taxon>Cupressales</taxon>
        <taxon>Taxaceae</taxon>
        <taxon>Taxus</taxon>
    </lineage>
</organism>